<keyword evidence="8" id="KW-1133">Transmembrane helix</keyword>
<dbReference type="InterPro" id="IPR011006">
    <property type="entry name" value="CheY-like_superfamily"/>
</dbReference>
<dbReference type="InterPro" id="IPR003661">
    <property type="entry name" value="HisK_dim/P_dom"/>
</dbReference>
<keyword evidence="6" id="KW-0902">Two-component regulatory system</keyword>
<dbReference type="InterPro" id="IPR036890">
    <property type="entry name" value="HATPase_C_sf"/>
</dbReference>
<dbReference type="InterPro" id="IPR001789">
    <property type="entry name" value="Sig_transdc_resp-reg_receiver"/>
</dbReference>
<keyword evidence="4" id="KW-0808">Transferase</keyword>
<dbReference type="Proteomes" id="UP000182932">
    <property type="component" value="Unassembled WGS sequence"/>
</dbReference>
<evidence type="ECO:0000256" key="1">
    <source>
        <dbReference type="ARBA" id="ARBA00000085"/>
    </source>
</evidence>
<evidence type="ECO:0000259" key="10">
    <source>
        <dbReference type="PROSITE" id="PS50110"/>
    </source>
</evidence>
<dbReference type="GeneID" id="80821120"/>
<dbReference type="RefSeq" id="WP_074840283.1">
    <property type="nucleotide sequence ID" value="NZ_CATMKJ010000021.1"/>
</dbReference>
<dbReference type="GO" id="GO:0000155">
    <property type="term" value="F:phosphorelay sensor kinase activity"/>
    <property type="evidence" value="ECO:0007669"/>
    <property type="project" value="InterPro"/>
</dbReference>
<dbReference type="PROSITE" id="PS50109">
    <property type="entry name" value="HIS_KIN"/>
    <property type="match status" value="1"/>
</dbReference>
<dbReference type="PRINTS" id="PR00344">
    <property type="entry name" value="BCTRLSENSOR"/>
</dbReference>
<dbReference type="InterPro" id="IPR036097">
    <property type="entry name" value="HisK_dim/P_sf"/>
</dbReference>
<keyword evidence="8" id="KW-0472">Membrane</keyword>
<feature type="domain" description="Response regulatory" evidence="10">
    <location>
        <begin position="476"/>
        <end position="595"/>
    </location>
</feature>
<dbReference type="Gene3D" id="3.30.565.10">
    <property type="entry name" value="Histidine kinase-like ATPase, C-terminal domain"/>
    <property type="match status" value="1"/>
</dbReference>
<dbReference type="CDD" id="cd00082">
    <property type="entry name" value="HisKA"/>
    <property type="match status" value="1"/>
</dbReference>
<feature type="domain" description="Histidine kinase" evidence="9">
    <location>
        <begin position="232"/>
        <end position="450"/>
    </location>
</feature>
<dbReference type="EMBL" id="FNYY01000034">
    <property type="protein sequence ID" value="SEK10844.1"/>
    <property type="molecule type" value="Genomic_DNA"/>
</dbReference>
<dbReference type="SMART" id="SM00448">
    <property type="entry name" value="REC"/>
    <property type="match status" value="1"/>
</dbReference>
<dbReference type="AlphaFoldDB" id="A0A975WFC4"/>
<name>A0A975WFC4_9RHOB</name>
<dbReference type="InterPro" id="IPR004358">
    <property type="entry name" value="Sig_transdc_His_kin-like_C"/>
</dbReference>
<feature type="transmembrane region" description="Helical" evidence="8">
    <location>
        <begin position="20"/>
        <end position="39"/>
    </location>
</feature>
<comment type="caution">
    <text evidence="11">The sequence shown here is derived from an EMBL/GenBank/DDBJ whole genome shotgun (WGS) entry which is preliminary data.</text>
</comment>
<evidence type="ECO:0000256" key="4">
    <source>
        <dbReference type="ARBA" id="ARBA00022679"/>
    </source>
</evidence>
<dbReference type="SUPFAM" id="SSF55874">
    <property type="entry name" value="ATPase domain of HSP90 chaperone/DNA topoisomerase II/histidine kinase"/>
    <property type="match status" value="1"/>
</dbReference>
<dbReference type="PANTHER" id="PTHR43047:SF64">
    <property type="entry name" value="HISTIDINE KINASE CONTAINING CHEY-HOMOLOGOUS RECEIVER DOMAIN AND PAS DOMAIN-RELATED"/>
    <property type="match status" value="1"/>
</dbReference>
<dbReference type="EC" id="2.7.13.3" evidence="2"/>
<protein>
    <recommendedName>
        <fullName evidence="2">histidine kinase</fullName>
        <ecNumber evidence="2">2.7.13.3</ecNumber>
    </recommendedName>
</protein>
<dbReference type="InterPro" id="IPR005467">
    <property type="entry name" value="His_kinase_dom"/>
</dbReference>
<reference evidence="11 12" key="1">
    <citation type="submission" date="2016-10" db="EMBL/GenBank/DDBJ databases">
        <authorList>
            <person name="Varghese N."/>
            <person name="Submissions S."/>
        </authorList>
    </citation>
    <scope>NUCLEOTIDE SEQUENCE [LARGE SCALE GENOMIC DNA]</scope>
    <source>
        <strain evidence="11 12">FF3</strain>
    </source>
</reference>
<keyword evidence="3 7" id="KW-0597">Phosphoprotein</keyword>
<organism evidence="11 12">
    <name type="scientific">Marinovum algicola</name>
    <dbReference type="NCBI Taxonomy" id="42444"/>
    <lineage>
        <taxon>Bacteria</taxon>
        <taxon>Pseudomonadati</taxon>
        <taxon>Pseudomonadota</taxon>
        <taxon>Alphaproteobacteria</taxon>
        <taxon>Rhodobacterales</taxon>
        <taxon>Roseobacteraceae</taxon>
        <taxon>Marinovum</taxon>
    </lineage>
</organism>
<dbReference type="CDD" id="cd17546">
    <property type="entry name" value="REC_hyHK_CKI1_RcsC-like"/>
    <property type="match status" value="1"/>
</dbReference>
<dbReference type="PANTHER" id="PTHR43047">
    <property type="entry name" value="TWO-COMPONENT HISTIDINE PROTEIN KINASE"/>
    <property type="match status" value="1"/>
</dbReference>
<evidence type="ECO:0000313" key="12">
    <source>
        <dbReference type="Proteomes" id="UP000182932"/>
    </source>
</evidence>
<sequence length="605" mass="65901">MTRLAAVKGALVEHGRSIRAIVAVAVIVALAVLFVAQQADMTRTKERAMDRVSATSWKVSELVFETLRFSMALRLHATGEVKRADVEFSFELLWSRVDVVDNTAVGATEEMREILTRFRALLAAEEEAIFERPLIPPRVAVSLAEEMSGIARELRVIWLATFQNRSFAELTLRTLEDAGSERLQTLIVALMGLLVMYVIAEIIYAGVAQKREMRLRQAAAQASEAKTRFLANVSHEIRTPLNGILGMAGELAETRLDTDQTACVKIIRQSGEVLLNTLNDVLDLAKVEAGELVIDRRPFDLAEAIGVAHALYRSTARDKGLRLRTELAPDLPRRVMGDGTRLRQVLHNLISNGLKFTAEGEVRITAERLPDTDRIRISVRDTGPGVAPEDQAMIFRPFTQADVSITRKHGGTGLGLSVSRQLIEAMGGDIGLESAVGEGAIFWFDLDLPAVDPADTAAAPVDAGPAPDAASRAGPRVLVVDDNATNRLLLRRFLKDRASRIAEAADGADAVATVEATDFDIILMDIQMPVMDGIEATRRIRRLESANDRPPVRIIAVTANIMEHQRRGYLEEGMNDVIGKPVSKKTLLAKLDAAPADPAAVAGAA</sequence>
<dbReference type="InterPro" id="IPR003594">
    <property type="entry name" value="HATPase_dom"/>
</dbReference>
<dbReference type="SUPFAM" id="SSF52172">
    <property type="entry name" value="CheY-like"/>
    <property type="match status" value="1"/>
</dbReference>
<keyword evidence="5 11" id="KW-0418">Kinase</keyword>
<keyword evidence="8" id="KW-0812">Transmembrane</keyword>
<evidence type="ECO:0000313" key="11">
    <source>
        <dbReference type="EMBL" id="SEK10844.1"/>
    </source>
</evidence>
<keyword evidence="12" id="KW-1185">Reference proteome</keyword>
<dbReference type="SUPFAM" id="SSF47384">
    <property type="entry name" value="Homodimeric domain of signal transducing histidine kinase"/>
    <property type="match status" value="1"/>
</dbReference>
<feature type="transmembrane region" description="Helical" evidence="8">
    <location>
        <begin position="186"/>
        <end position="207"/>
    </location>
</feature>
<dbReference type="Pfam" id="PF00512">
    <property type="entry name" value="HisKA"/>
    <property type="match status" value="1"/>
</dbReference>
<evidence type="ECO:0000256" key="2">
    <source>
        <dbReference type="ARBA" id="ARBA00012438"/>
    </source>
</evidence>
<dbReference type="Pfam" id="PF00072">
    <property type="entry name" value="Response_reg"/>
    <property type="match status" value="1"/>
</dbReference>
<dbReference type="PROSITE" id="PS50110">
    <property type="entry name" value="RESPONSE_REGULATORY"/>
    <property type="match status" value="1"/>
</dbReference>
<proteinExistence type="predicted"/>
<dbReference type="CDD" id="cd16922">
    <property type="entry name" value="HATPase_EvgS-ArcB-TorS-like"/>
    <property type="match status" value="1"/>
</dbReference>
<feature type="modified residue" description="4-aspartylphosphate" evidence="7">
    <location>
        <position position="525"/>
    </location>
</feature>
<comment type="catalytic activity">
    <reaction evidence="1">
        <text>ATP + protein L-histidine = ADP + protein N-phospho-L-histidine.</text>
        <dbReference type="EC" id="2.7.13.3"/>
    </reaction>
</comment>
<accession>A0A975WFC4</accession>
<dbReference type="SMART" id="SM00387">
    <property type="entry name" value="HATPase_c"/>
    <property type="match status" value="1"/>
</dbReference>
<gene>
    <name evidence="11" type="ORF">SAMN04487940_13429</name>
</gene>
<dbReference type="Gene3D" id="3.40.50.2300">
    <property type="match status" value="1"/>
</dbReference>
<evidence type="ECO:0000259" key="9">
    <source>
        <dbReference type="PROSITE" id="PS50109"/>
    </source>
</evidence>
<dbReference type="FunFam" id="3.30.565.10:FF:000010">
    <property type="entry name" value="Sensor histidine kinase RcsC"/>
    <property type="match status" value="1"/>
</dbReference>
<dbReference type="Gene3D" id="1.10.287.130">
    <property type="match status" value="1"/>
</dbReference>
<evidence type="ECO:0000256" key="8">
    <source>
        <dbReference type="SAM" id="Phobius"/>
    </source>
</evidence>
<dbReference type="SMART" id="SM00388">
    <property type="entry name" value="HisKA"/>
    <property type="match status" value="1"/>
</dbReference>
<dbReference type="Pfam" id="PF02518">
    <property type="entry name" value="HATPase_c"/>
    <property type="match status" value="1"/>
</dbReference>
<evidence type="ECO:0000256" key="3">
    <source>
        <dbReference type="ARBA" id="ARBA00022553"/>
    </source>
</evidence>
<evidence type="ECO:0000256" key="6">
    <source>
        <dbReference type="ARBA" id="ARBA00023012"/>
    </source>
</evidence>
<evidence type="ECO:0000256" key="7">
    <source>
        <dbReference type="PROSITE-ProRule" id="PRU00169"/>
    </source>
</evidence>
<evidence type="ECO:0000256" key="5">
    <source>
        <dbReference type="ARBA" id="ARBA00022777"/>
    </source>
</evidence>